<keyword evidence="2" id="KW-0472">Membrane</keyword>
<comment type="caution">
    <text evidence="3">The sequence shown here is derived from an EMBL/GenBank/DDBJ whole genome shotgun (WGS) entry which is preliminary data.</text>
</comment>
<reference evidence="4" key="1">
    <citation type="journal article" date="2013" name="PLoS Genet.">
        <title>The genome of Spraguea lophii and the basis of host-microsporidian interactions.</title>
        <authorList>
            <person name="Campbell S.E."/>
            <person name="Williams T.A."/>
            <person name="Yousuf A."/>
            <person name="Soanes D.M."/>
            <person name="Paszkiewicz K.H."/>
            <person name="Williams B.A.P."/>
        </authorList>
    </citation>
    <scope>NUCLEOTIDE SEQUENCE [LARGE SCALE GENOMIC DNA]</scope>
    <source>
        <strain evidence="4">42_110</strain>
    </source>
</reference>
<feature type="compositionally biased region" description="Basic and acidic residues" evidence="1">
    <location>
        <begin position="314"/>
        <end position="333"/>
    </location>
</feature>
<accession>S7W7E2</accession>
<dbReference type="Proteomes" id="UP000014978">
    <property type="component" value="Unassembled WGS sequence"/>
</dbReference>
<dbReference type="AlphaFoldDB" id="S7W7E2"/>
<feature type="transmembrane region" description="Helical" evidence="2">
    <location>
        <begin position="7"/>
        <end position="29"/>
    </location>
</feature>
<name>S7W7E2_SPRLO</name>
<gene>
    <name evidence="3" type="ORF">SLOPH_1017</name>
</gene>
<keyword evidence="2" id="KW-1133">Transmembrane helix</keyword>
<evidence type="ECO:0000256" key="1">
    <source>
        <dbReference type="SAM" id="MobiDB-lite"/>
    </source>
</evidence>
<evidence type="ECO:0000256" key="2">
    <source>
        <dbReference type="SAM" id="Phobius"/>
    </source>
</evidence>
<evidence type="ECO:0000313" key="4">
    <source>
        <dbReference type="Proteomes" id="UP000014978"/>
    </source>
</evidence>
<dbReference type="HOGENOM" id="CLU_680024_0_0_1"/>
<evidence type="ECO:0000313" key="3">
    <source>
        <dbReference type="EMBL" id="EPR78760.1"/>
    </source>
</evidence>
<feature type="region of interest" description="Disordered" evidence="1">
    <location>
        <begin position="305"/>
        <end position="333"/>
    </location>
</feature>
<sequence>MLIKRAITMIAVACIILFVIIVKVSLSIYKEKESTTCLLKLLYGKVVGFFNSDIIKPENKAVEGVKVAEQKDNEKSIEADGVKNMEQGILNPLVRKRKIDNDYKNNTTTPLNEYTLLIENTKSEIDQTSVNSQNSKAIGENKIKYPKRNLLGDLNDLIDLNPCVSEEVKHPENQTQQSYFMPIMNQEAKYFVPVYSTPSMSTPLIPLPTTAKNDQNRIVEVNEDTEINTKKCKGLVENQNGLNHKGLAIGTPFLCCNRPFDSSIFQNRDTPFHCVTSTQRNDSEPVQNTKKAKKQMFDFDINPFDYTTNTSSKQKPDTERTDYTSRTDEKYGSKKLEQMRNSNVKYDPIFENEDREILRDILELIKTTKQKNKENMMTNFENMYQDKNTKKCKNSKNGDLGYSSF</sequence>
<dbReference type="VEuPathDB" id="MicrosporidiaDB:SLOPH_1017"/>
<protein>
    <submittedName>
        <fullName evidence="3">Uncharacterized protein</fullName>
    </submittedName>
</protein>
<keyword evidence="2" id="KW-0812">Transmembrane</keyword>
<dbReference type="InParanoid" id="S7W7E2"/>
<proteinExistence type="predicted"/>
<organism evidence="3 4">
    <name type="scientific">Spraguea lophii (strain 42_110)</name>
    <name type="common">Microsporidian parasite</name>
    <dbReference type="NCBI Taxonomy" id="1358809"/>
    <lineage>
        <taxon>Eukaryota</taxon>
        <taxon>Fungi</taxon>
        <taxon>Fungi incertae sedis</taxon>
        <taxon>Microsporidia</taxon>
        <taxon>Spragueidae</taxon>
        <taxon>Spraguea</taxon>
    </lineage>
</organism>
<keyword evidence="4" id="KW-1185">Reference proteome</keyword>
<dbReference type="EMBL" id="ATCN01000573">
    <property type="protein sequence ID" value="EPR78760.1"/>
    <property type="molecule type" value="Genomic_DNA"/>
</dbReference>